<gene>
    <name evidence="1" type="ORF">VNO80_19827</name>
</gene>
<dbReference type="Proteomes" id="UP001374584">
    <property type="component" value="Unassembled WGS sequence"/>
</dbReference>
<evidence type="ECO:0000313" key="1">
    <source>
        <dbReference type="EMBL" id="KAK7354367.1"/>
    </source>
</evidence>
<dbReference type="EMBL" id="JAYMYR010000007">
    <property type="protein sequence ID" value="KAK7354367.1"/>
    <property type="molecule type" value="Genomic_DNA"/>
</dbReference>
<organism evidence="1 2">
    <name type="scientific">Phaseolus coccineus</name>
    <name type="common">Scarlet runner bean</name>
    <name type="synonym">Phaseolus multiflorus</name>
    <dbReference type="NCBI Taxonomy" id="3886"/>
    <lineage>
        <taxon>Eukaryota</taxon>
        <taxon>Viridiplantae</taxon>
        <taxon>Streptophyta</taxon>
        <taxon>Embryophyta</taxon>
        <taxon>Tracheophyta</taxon>
        <taxon>Spermatophyta</taxon>
        <taxon>Magnoliopsida</taxon>
        <taxon>eudicotyledons</taxon>
        <taxon>Gunneridae</taxon>
        <taxon>Pentapetalae</taxon>
        <taxon>rosids</taxon>
        <taxon>fabids</taxon>
        <taxon>Fabales</taxon>
        <taxon>Fabaceae</taxon>
        <taxon>Papilionoideae</taxon>
        <taxon>50 kb inversion clade</taxon>
        <taxon>NPAAA clade</taxon>
        <taxon>indigoferoid/millettioid clade</taxon>
        <taxon>Phaseoleae</taxon>
        <taxon>Phaseolus</taxon>
    </lineage>
</organism>
<name>A0AAN9MLY6_PHACN</name>
<evidence type="ECO:0000313" key="2">
    <source>
        <dbReference type="Proteomes" id="UP001374584"/>
    </source>
</evidence>
<dbReference type="AlphaFoldDB" id="A0AAN9MLY6"/>
<comment type="caution">
    <text evidence="1">The sequence shown here is derived from an EMBL/GenBank/DDBJ whole genome shotgun (WGS) entry which is preliminary data.</text>
</comment>
<sequence>MLSRSVGILVPGSSRYGIYVGSRRGVGKGVPYYVVYLSSSDSSGDFRNTIVSSRISHGVDNKGTFEIEDEGPKAEFVVKGKEMMDDHVREYFLKY</sequence>
<proteinExistence type="predicted"/>
<protein>
    <submittedName>
        <fullName evidence="1">Uncharacterized protein</fullName>
    </submittedName>
</protein>
<reference evidence="1 2" key="1">
    <citation type="submission" date="2024-01" db="EMBL/GenBank/DDBJ databases">
        <title>The genomes of 5 underutilized Papilionoideae crops provide insights into root nodulation and disease resistanc.</title>
        <authorList>
            <person name="Jiang F."/>
        </authorList>
    </citation>
    <scope>NUCLEOTIDE SEQUENCE [LARGE SCALE GENOMIC DNA]</scope>
    <source>
        <strain evidence="1">JINMINGXINNONG_FW02</strain>
        <tissue evidence="1">Leaves</tissue>
    </source>
</reference>
<accession>A0AAN9MLY6</accession>
<keyword evidence="2" id="KW-1185">Reference proteome</keyword>